<reference evidence="1" key="1">
    <citation type="submission" date="2023-06" db="EMBL/GenBank/DDBJ databases">
        <authorList>
            <person name="Kurt Z."/>
        </authorList>
    </citation>
    <scope>NUCLEOTIDE SEQUENCE</scope>
</reference>
<dbReference type="AlphaFoldDB" id="A0AA86PK11"/>
<organism evidence="1">
    <name type="scientific">Hexamita inflata</name>
    <dbReference type="NCBI Taxonomy" id="28002"/>
    <lineage>
        <taxon>Eukaryota</taxon>
        <taxon>Metamonada</taxon>
        <taxon>Diplomonadida</taxon>
        <taxon>Hexamitidae</taxon>
        <taxon>Hexamitinae</taxon>
        <taxon>Hexamita</taxon>
    </lineage>
</organism>
<name>A0AA86PK11_9EUKA</name>
<evidence type="ECO:0000313" key="3">
    <source>
        <dbReference type="Proteomes" id="UP001642409"/>
    </source>
</evidence>
<dbReference type="EMBL" id="CAXDID020000175">
    <property type="protein sequence ID" value="CAL6048472.1"/>
    <property type="molecule type" value="Genomic_DNA"/>
</dbReference>
<evidence type="ECO:0000313" key="2">
    <source>
        <dbReference type="EMBL" id="CAL6048472.1"/>
    </source>
</evidence>
<evidence type="ECO:0000313" key="1">
    <source>
        <dbReference type="EMBL" id="CAI9941280.1"/>
    </source>
</evidence>
<protein>
    <submittedName>
        <fullName evidence="2">Hypothetical_protein</fullName>
    </submittedName>
</protein>
<gene>
    <name evidence="1" type="ORF">HINF_LOCUS28925</name>
    <name evidence="2" type="ORF">HINF_LOCUS42708</name>
</gene>
<sequence>MNLDQTPFLGSLTQFSTDEIQINFLSSRKINFNRISYYHINKAGSATVNQSLKKLCYCNLQTEMMEQQSLFRFCSRVISCFGTLELQSYLVENQMSLRSDILVLLCVLNSVLLDQLVLKFYQKVKVKFYLVGGVNNFTDYYYYGHNQTQEYMDTIQF</sequence>
<proteinExistence type="predicted"/>
<comment type="caution">
    <text evidence="1">The sequence shown here is derived from an EMBL/GenBank/DDBJ whole genome shotgun (WGS) entry which is preliminary data.</text>
</comment>
<reference evidence="2 3" key="2">
    <citation type="submission" date="2024-07" db="EMBL/GenBank/DDBJ databases">
        <authorList>
            <person name="Akdeniz Z."/>
        </authorList>
    </citation>
    <scope>NUCLEOTIDE SEQUENCE [LARGE SCALE GENOMIC DNA]</scope>
</reference>
<dbReference type="EMBL" id="CATOUU010000688">
    <property type="protein sequence ID" value="CAI9941280.1"/>
    <property type="molecule type" value="Genomic_DNA"/>
</dbReference>
<dbReference type="Proteomes" id="UP001642409">
    <property type="component" value="Unassembled WGS sequence"/>
</dbReference>
<keyword evidence="3" id="KW-1185">Reference proteome</keyword>
<accession>A0AA86PK11</accession>